<keyword evidence="1" id="KW-0547">Nucleotide-binding</keyword>
<comment type="caution">
    <text evidence="1">The sequence shown here is derived from an EMBL/GenBank/DDBJ whole genome shotgun (WGS) entry which is preliminary data.</text>
</comment>
<evidence type="ECO:0000313" key="2">
    <source>
        <dbReference type="Proteomes" id="UP001589750"/>
    </source>
</evidence>
<proteinExistence type="predicted"/>
<dbReference type="PANTHER" id="PTHR43394">
    <property type="entry name" value="ATP-DEPENDENT PERMEASE MDL1, MITOCHONDRIAL"/>
    <property type="match status" value="1"/>
</dbReference>
<dbReference type="PANTHER" id="PTHR43394:SF1">
    <property type="entry name" value="ATP-BINDING CASSETTE SUB-FAMILY B MEMBER 10, MITOCHONDRIAL"/>
    <property type="match status" value="1"/>
</dbReference>
<dbReference type="InterPro" id="IPR039421">
    <property type="entry name" value="Type_1_exporter"/>
</dbReference>
<dbReference type="Proteomes" id="UP001589750">
    <property type="component" value="Unassembled WGS sequence"/>
</dbReference>
<organism evidence="1 2">
    <name type="scientific">Nocardioides plantarum</name>
    <dbReference type="NCBI Taxonomy" id="29299"/>
    <lineage>
        <taxon>Bacteria</taxon>
        <taxon>Bacillati</taxon>
        <taxon>Actinomycetota</taxon>
        <taxon>Actinomycetes</taxon>
        <taxon>Propionibacteriales</taxon>
        <taxon>Nocardioidaceae</taxon>
        <taxon>Nocardioides</taxon>
    </lineage>
</organism>
<accession>A0ABV5KBN9</accession>
<gene>
    <name evidence="1" type="ORF">ACFFRI_09565</name>
</gene>
<keyword evidence="2" id="KW-1185">Reference proteome</keyword>
<reference evidence="1 2" key="1">
    <citation type="submission" date="2024-09" db="EMBL/GenBank/DDBJ databases">
        <authorList>
            <person name="Sun Q."/>
            <person name="Mori K."/>
        </authorList>
    </citation>
    <scope>NUCLEOTIDE SEQUENCE [LARGE SCALE GENOMIC DNA]</scope>
    <source>
        <strain evidence="1 2">JCM 9626</strain>
    </source>
</reference>
<name>A0ABV5KBN9_9ACTN</name>
<dbReference type="GO" id="GO:0005524">
    <property type="term" value="F:ATP binding"/>
    <property type="evidence" value="ECO:0007669"/>
    <property type="project" value="UniProtKB-KW"/>
</dbReference>
<protein>
    <submittedName>
        <fullName evidence="1">ABC transporter ATP-binding protein</fullName>
    </submittedName>
</protein>
<dbReference type="Gene3D" id="3.40.50.300">
    <property type="entry name" value="P-loop containing nucleotide triphosphate hydrolases"/>
    <property type="match status" value="1"/>
</dbReference>
<dbReference type="EMBL" id="JBHMDG010000012">
    <property type="protein sequence ID" value="MFB9313290.1"/>
    <property type="molecule type" value="Genomic_DNA"/>
</dbReference>
<sequence length="79" mass="8113">PVLVLDDPTTALDAVTEAAVARGLHALRAGRRTTLVVTSSPALLAVADRVVLLEGGRAAVTGTHAELVLDERYVAAVLS</sequence>
<dbReference type="InterPro" id="IPR027417">
    <property type="entry name" value="P-loop_NTPase"/>
</dbReference>
<feature type="non-terminal residue" evidence="1">
    <location>
        <position position="1"/>
    </location>
</feature>
<keyword evidence="1" id="KW-0067">ATP-binding</keyword>
<dbReference type="SUPFAM" id="SSF52540">
    <property type="entry name" value="P-loop containing nucleoside triphosphate hydrolases"/>
    <property type="match status" value="1"/>
</dbReference>
<evidence type="ECO:0000313" key="1">
    <source>
        <dbReference type="EMBL" id="MFB9313290.1"/>
    </source>
</evidence>